<name>D9R6L3_LACSW</name>
<organism evidence="8 9">
    <name type="scientific">Lacrimispora saccharolytica (strain ATCC 35040 / DSM 2544 / NRCC 2533 / WM1)</name>
    <name type="common">Clostridium saccharolyticum</name>
    <dbReference type="NCBI Taxonomy" id="610130"/>
    <lineage>
        <taxon>Bacteria</taxon>
        <taxon>Bacillati</taxon>
        <taxon>Bacillota</taxon>
        <taxon>Clostridia</taxon>
        <taxon>Lachnospirales</taxon>
        <taxon>Lachnospiraceae</taxon>
        <taxon>Lacrimispora</taxon>
    </lineage>
</organism>
<evidence type="ECO:0000256" key="1">
    <source>
        <dbReference type="ARBA" id="ARBA00022908"/>
    </source>
</evidence>
<proteinExistence type="predicted"/>
<dbReference type="CDD" id="cd00338">
    <property type="entry name" value="Ser_Recombinase"/>
    <property type="match status" value="1"/>
</dbReference>
<evidence type="ECO:0000256" key="2">
    <source>
        <dbReference type="ARBA" id="ARBA00023125"/>
    </source>
</evidence>
<dbReference type="Gene3D" id="3.90.1750.20">
    <property type="entry name" value="Putative Large Serine Recombinase, Chain B, Domain 2"/>
    <property type="match status" value="1"/>
</dbReference>
<dbReference type="InterPro" id="IPR025827">
    <property type="entry name" value="Zn_ribbon_recom_dom"/>
</dbReference>
<dbReference type="GO" id="GO:0015074">
    <property type="term" value="P:DNA integration"/>
    <property type="evidence" value="ECO:0007669"/>
    <property type="project" value="UniProtKB-KW"/>
</dbReference>
<dbReference type="GO" id="GO:0000150">
    <property type="term" value="F:DNA strand exchange activity"/>
    <property type="evidence" value="ECO:0007669"/>
    <property type="project" value="InterPro"/>
</dbReference>
<dbReference type="Pfam" id="PF00239">
    <property type="entry name" value="Resolvase"/>
    <property type="match status" value="1"/>
</dbReference>
<keyword evidence="9" id="KW-1185">Reference proteome</keyword>
<reference evidence="8" key="1">
    <citation type="submission" date="2010-07" db="EMBL/GenBank/DDBJ databases">
        <title>Complete sequence of Clostridium saccharolyticum WM1.</title>
        <authorList>
            <consortium name="US DOE Joint Genome Institute"/>
            <person name="Lucas S."/>
            <person name="Copeland A."/>
            <person name="Lapidus A."/>
            <person name="Cheng J.-F."/>
            <person name="Bruce D."/>
            <person name="Goodwin L."/>
            <person name="Pitluck S."/>
            <person name="Chertkov O."/>
            <person name="Detter J.C."/>
            <person name="Han C."/>
            <person name="Tapia R."/>
            <person name="Land M."/>
            <person name="Hauser L."/>
            <person name="Chang Y.-J."/>
            <person name="Jeffries C."/>
            <person name="Kyrpides N."/>
            <person name="Ivanova N."/>
            <person name="Mikhailova N."/>
            <person name="Mouttaki H."/>
            <person name="Lin L."/>
            <person name="Zhou J."/>
            <person name="Hemme C.L."/>
            <person name="Woyke T."/>
        </authorList>
    </citation>
    <scope>NUCLEOTIDE SEQUENCE [LARGE SCALE GENOMIC DNA]</scope>
    <source>
        <strain evidence="8">WM1</strain>
    </source>
</reference>
<evidence type="ECO:0000256" key="3">
    <source>
        <dbReference type="ARBA" id="ARBA00023172"/>
    </source>
</evidence>
<dbReference type="PANTHER" id="PTHR30461:SF2">
    <property type="entry name" value="SERINE RECOMBINASE PINE-RELATED"/>
    <property type="match status" value="1"/>
</dbReference>
<dbReference type="HOGENOM" id="CLU_010686_18_11_9"/>
<dbReference type="InterPro" id="IPR038109">
    <property type="entry name" value="DNA_bind_recomb_sf"/>
</dbReference>
<dbReference type="InterPro" id="IPR050639">
    <property type="entry name" value="SSR_resolvase"/>
</dbReference>
<feature type="domain" description="Resolvase/invertase-type recombinase catalytic" evidence="7">
    <location>
        <begin position="10"/>
        <end position="162"/>
    </location>
</feature>
<dbReference type="Gene3D" id="3.40.50.1390">
    <property type="entry name" value="Resolvase, N-terminal catalytic domain"/>
    <property type="match status" value="1"/>
</dbReference>
<dbReference type="InterPro" id="IPR006118">
    <property type="entry name" value="Recombinase_CS"/>
</dbReference>
<dbReference type="PROSITE" id="PS00397">
    <property type="entry name" value="RECOMBINASES_1"/>
    <property type="match status" value="1"/>
</dbReference>
<sequence length="485" mass="56391">MNRNKTMEIGAAYVRVSTNDQTELSPDAQLREIKKAAKADGILIPEEFIFIEEKGVSGRRADNRKQFQKMISIAKSQPSPFQYLYLWKFSRFARNQEESMFYKGVLRKKCGVTIKSVSEPIMEGMFGRLIESIIEWFDEYYSINLSGEVTRGMTEKALKEGYQASPCLGYRAVGEGKPFLIDENEYKIVEYIHQSYHNGMDLSAIARNANLQGFLTKRGNRFDRRAVERILKNRFYDGMVIWKDISFHGQHETRQTVTSVFKDNQNRLQREYRPRNRREVSNCRHWASGLLKCGYCGASLVFNKAPDTGRHPSCFQCWRYAKGLHEESCSITARKTEDLIMESLRNALSMEEITYGYVPKPVILTMGEEEHIQAALSRISRKKQRIKEAYENGIDTLEEYHAGKTRLEKEQEELRNRLMDLNRCPARDKTADKLLLADRIRNVCDILSDPEVSYEMKGNALRSVVKKIVYDKQEGTMKFFYYISR</sequence>
<dbReference type="Pfam" id="PF13408">
    <property type="entry name" value="Zn_ribbon_recom"/>
    <property type="match status" value="1"/>
</dbReference>
<dbReference type="eggNOG" id="COG1961">
    <property type="taxonomic scope" value="Bacteria"/>
</dbReference>
<keyword evidence="1" id="KW-0229">DNA integration</keyword>
<feature type="coiled-coil region" evidence="6">
    <location>
        <begin position="372"/>
        <end position="424"/>
    </location>
</feature>
<dbReference type="PaxDb" id="610130-Closa_2885"/>
<dbReference type="AlphaFoldDB" id="D9R6L3"/>
<dbReference type="RefSeq" id="WP_013273507.1">
    <property type="nucleotide sequence ID" value="NC_014376.1"/>
</dbReference>
<dbReference type="Pfam" id="PF07508">
    <property type="entry name" value="Recombinase"/>
    <property type="match status" value="1"/>
</dbReference>
<dbReference type="InterPro" id="IPR011109">
    <property type="entry name" value="DNA_bind_recombinase_dom"/>
</dbReference>
<evidence type="ECO:0000259" key="7">
    <source>
        <dbReference type="SMART" id="SM00857"/>
    </source>
</evidence>
<gene>
    <name evidence="8" type="ordered locus">Closa_2885</name>
</gene>
<dbReference type="InterPro" id="IPR006119">
    <property type="entry name" value="Resolv_N"/>
</dbReference>
<evidence type="ECO:0000256" key="5">
    <source>
        <dbReference type="PROSITE-ProRule" id="PRU10137"/>
    </source>
</evidence>
<keyword evidence="2" id="KW-0238">DNA-binding</keyword>
<evidence type="ECO:0000313" key="8">
    <source>
        <dbReference type="EMBL" id="ADL05423.1"/>
    </source>
</evidence>
<dbReference type="InterPro" id="IPR036162">
    <property type="entry name" value="Resolvase-like_N_sf"/>
</dbReference>
<accession>D9R6L3</accession>
<dbReference type="KEGG" id="csh:Closa_2885"/>
<evidence type="ECO:0000313" key="9">
    <source>
        <dbReference type="Proteomes" id="UP000001662"/>
    </source>
</evidence>
<dbReference type="GO" id="GO:0003677">
    <property type="term" value="F:DNA binding"/>
    <property type="evidence" value="ECO:0007669"/>
    <property type="project" value="UniProtKB-KW"/>
</dbReference>
<protein>
    <submittedName>
        <fullName evidence="8">Resolvase domain protein</fullName>
    </submittedName>
</protein>
<dbReference type="SUPFAM" id="SSF53041">
    <property type="entry name" value="Resolvase-like"/>
    <property type="match status" value="1"/>
</dbReference>
<dbReference type="PANTHER" id="PTHR30461">
    <property type="entry name" value="DNA-INVERTASE FROM LAMBDOID PROPHAGE"/>
    <property type="match status" value="1"/>
</dbReference>
<keyword evidence="6" id="KW-0175">Coiled coil</keyword>
<keyword evidence="3" id="KW-0233">DNA recombination</keyword>
<feature type="active site" description="O-(5'-phospho-DNA)-serine intermediate" evidence="4 5">
    <location>
        <position position="17"/>
    </location>
</feature>
<dbReference type="SMART" id="SM00857">
    <property type="entry name" value="Resolvase"/>
    <property type="match status" value="1"/>
</dbReference>
<dbReference type="STRING" id="610130.Closa_2885"/>
<dbReference type="Proteomes" id="UP000001662">
    <property type="component" value="Chromosome"/>
</dbReference>
<evidence type="ECO:0000256" key="4">
    <source>
        <dbReference type="PIRSR" id="PIRSR606118-50"/>
    </source>
</evidence>
<dbReference type="EMBL" id="CP002109">
    <property type="protein sequence ID" value="ADL05423.1"/>
    <property type="molecule type" value="Genomic_DNA"/>
</dbReference>
<evidence type="ECO:0000256" key="6">
    <source>
        <dbReference type="SAM" id="Coils"/>
    </source>
</evidence>